<dbReference type="AlphaFoldDB" id="A0A4R0RLQ7"/>
<evidence type="ECO:0000313" key="5">
    <source>
        <dbReference type="EMBL" id="TCD63244.1"/>
    </source>
</evidence>
<comment type="caution">
    <text evidence="5">The sequence shown here is derived from an EMBL/GenBank/DDBJ whole genome shotgun (WGS) entry which is preliminary data.</text>
</comment>
<organism evidence="5 6">
    <name type="scientific">Steccherinum ochraceum</name>
    <dbReference type="NCBI Taxonomy" id="92696"/>
    <lineage>
        <taxon>Eukaryota</taxon>
        <taxon>Fungi</taxon>
        <taxon>Dikarya</taxon>
        <taxon>Basidiomycota</taxon>
        <taxon>Agaricomycotina</taxon>
        <taxon>Agaricomycetes</taxon>
        <taxon>Polyporales</taxon>
        <taxon>Steccherinaceae</taxon>
        <taxon>Steccherinum</taxon>
    </lineage>
</organism>
<dbReference type="Pfam" id="PF10342">
    <property type="entry name" value="Kre9_KNH"/>
    <property type="match status" value="1"/>
</dbReference>
<evidence type="ECO:0000256" key="3">
    <source>
        <dbReference type="SAM" id="SignalP"/>
    </source>
</evidence>
<dbReference type="PANTHER" id="PTHR40633">
    <property type="entry name" value="MATRIX PROTEIN, PUTATIVE (AFU_ORTHOLOGUE AFUA_8G05410)-RELATED"/>
    <property type="match status" value="1"/>
</dbReference>
<evidence type="ECO:0000259" key="4">
    <source>
        <dbReference type="Pfam" id="PF10342"/>
    </source>
</evidence>
<feature type="chain" id="PRO_5020593013" description="Yeast cell wall synthesis Kre9/Knh1-like N-terminal domain-containing protein" evidence="3">
    <location>
        <begin position="22"/>
        <end position="253"/>
    </location>
</feature>
<evidence type="ECO:0000256" key="1">
    <source>
        <dbReference type="ARBA" id="ARBA00022729"/>
    </source>
</evidence>
<keyword evidence="6" id="KW-1185">Reference proteome</keyword>
<dbReference type="PANTHER" id="PTHR40633:SF1">
    <property type="entry name" value="GPI ANCHORED SERINE-THREONINE RICH PROTEIN (AFU_ORTHOLOGUE AFUA_1G03630)"/>
    <property type="match status" value="1"/>
</dbReference>
<feature type="region of interest" description="Disordered" evidence="2">
    <location>
        <begin position="145"/>
        <end position="235"/>
    </location>
</feature>
<feature type="domain" description="Yeast cell wall synthesis Kre9/Knh1-like N-terminal" evidence="4">
    <location>
        <begin position="40"/>
        <end position="134"/>
    </location>
</feature>
<dbReference type="OrthoDB" id="2339190at2759"/>
<feature type="compositionally biased region" description="Pro residues" evidence="2">
    <location>
        <begin position="145"/>
        <end position="165"/>
    </location>
</feature>
<evidence type="ECO:0000313" key="6">
    <source>
        <dbReference type="Proteomes" id="UP000292702"/>
    </source>
</evidence>
<evidence type="ECO:0000256" key="2">
    <source>
        <dbReference type="SAM" id="MobiDB-lite"/>
    </source>
</evidence>
<dbReference type="InterPro" id="IPR018466">
    <property type="entry name" value="Kre9/Knh1-like_N"/>
</dbReference>
<dbReference type="EMBL" id="RWJN01000312">
    <property type="protein sequence ID" value="TCD63244.1"/>
    <property type="molecule type" value="Genomic_DNA"/>
</dbReference>
<reference evidence="5 6" key="1">
    <citation type="submission" date="2018-11" db="EMBL/GenBank/DDBJ databases">
        <title>Genome assembly of Steccherinum ochraceum LE-BIN_3174, the white-rot fungus of the Steccherinaceae family (The Residual Polyporoid clade, Polyporales, Basidiomycota).</title>
        <authorList>
            <person name="Fedorova T.V."/>
            <person name="Glazunova O.A."/>
            <person name="Landesman E.O."/>
            <person name="Moiseenko K.V."/>
            <person name="Psurtseva N.V."/>
            <person name="Savinova O.S."/>
            <person name="Shakhova N.V."/>
            <person name="Tyazhelova T.V."/>
            <person name="Vasina D.V."/>
        </authorList>
    </citation>
    <scope>NUCLEOTIDE SEQUENCE [LARGE SCALE GENOMIC DNA]</scope>
    <source>
        <strain evidence="5 6">LE-BIN_3174</strain>
    </source>
</reference>
<protein>
    <recommendedName>
        <fullName evidence="4">Yeast cell wall synthesis Kre9/Knh1-like N-terminal domain-containing protein</fullName>
    </recommendedName>
</protein>
<name>A0A4R0RLQ7_9APHY</name>
<proteinExistence type="predicted"/>
<gene>
    <name evidence="5" type="ORF">EIP91_005800</name>
</gene>
<keyword evidence="1 3" id="KW-0732">Signal</keyword>
<feature type="compositionally biased region" description="Low complexity" evidence="2">
    <location>
        <begin position="166"/>
        <end position="234"/>
    </location>
</feature>
<feature type="signal peptide" evidence="3">
    <location>
        <begin position="1"/>
        <end position="21"/>
    </location>
</feature>
<dbReference type="STRING" id="92696.A0A4R0RLQ7"/>
<accession>A0A4R0RLQ7</accession>
<dbReference type="Proteomes" id="UP000292702">
    <property type="component" value="Unassembled WGS sequence"/>
</dbReference>
<sequence length="253" mass="25681">MPAMSSSIFLAVALLFTAVHALPLKVTLAARDSVAPPITKPAAGDVWHVGDTVTVTWDTSSLPPKANVTNPQASIILGFLENNSENLMLDSPLAKGVDIFAGSQDITVPDVTPKEDYIVALIGDSGNISPQFQIVAKLVATPSPPISEGPSLVPPPPSSPVPSPTLEPISPIVPSTTPTSTATESPSVAPTSTTPSSSISPPASPLSTSTQTVSPSTTPSAQSAQSDSSDALSSKHVGLSSVVFGVAVALFMI</sequence>
<dbReference type="InterPro" id="IPR052982">
    <property type="entry name" value="SRP1/TIP1-like"/>
</dbReference>